<dbReference type="SMART" id="SM00160">
    <property type="entry name" value="RanBD"/>
    <property type="match status" value="1"/>
</dbReference>
<dbReference type="EMBL" id="CP092864">
    <property type="protein sequence ID" value="UYV64094.1"/>
    <property type="molecule type" value="Genomic_DNA"/>
</dbReference>
<feature type="compositionally biased region" description="Polar residues" evidence="3">
    <location>
        <begin position="30"/>
        <end position="49"/>
    </location>
</feature>
<evidence type="ECO:0000259" key="4">
    <source>
        <dbReference type="PROSITE" id="PS50196"/>
    </source>
</evidence>
<evidence type="ECO:0000313" key="6">
    <source>
        <dbReference type="Proteomes" id="UP001235939"/>
    </source>
</evidence>
<feature type="region of interest" description="Disordered" evidence="3">
    <location>
        <begin position="310"/>
        <end position="356"/>
    </location>
</feature>
<evidence type="ECO:0000256" key="2">
    <source>
        <dbReference type="ARBA" id="ARBA00023242"/>
    </source>
</evidence>
<proteinExistence type="predicted"/>
<protein>
    <submittedName>
        <fullName evidence="5">RANBP3</fullName>
    </submittedName>
</protein>
<keyword evidence="6" id="KW-1185">Reference proteome</keyword>
<dbReference type="CDD" id="cd13180">
    <property type="entry name" value="RanBD_RanBP3"/>
    <property type="match status" value="1"/>
</dbReference>
<feature type="compositionally biased region" description="Low complexity" evidence="3">
    <location>
        <begin position="149"/>
        <end position="160"/>
    </location>
</feature>
<feature type="domain" description="RanBD1" evidence="4">
    <location>
        <begin position="185"/>
        <end position="262"/>
    </location>
</feature>
<dbReference type="Pfam" id="PF00638">
    <property type="entry name" value="Ran_BP1"/>
    <property type="match status" value="1"/>
</dbReference>
<dbReference type="PROSITE" id="PS50196">
    <property type="entry name" value="RANBD1"/>
    <property type="match status" value="1"/>
</dbReference>
<evidence type="ECO:0000256" key="3">
    <source>
        <dbReference type="SAM" id="MobiDB-lite"/>
    </source>
</evidence>
<dbReference type="Gene3D" id="2.30.29.30">
    <property type="entry name" value="Pleckstrin-homology domain (PH domain)/Phosphotyrosine-binding domain (PTB)"/>
    <property type="match status" value="1"/>
</dbReference>
<feature type="region of interest" description="Disordered" evidence="3">
    <location>
        <begin position="30"/>
        <end position="78"/>
    </location>
</feature>
<feature type="region of interest" description="Disordered" evidence="3">
    <location>
        <begin position="126"/>
        <end position="162"/>
    </location>
</feature>
<dbReference type="PANTHER" id="PTHR23138">
    <property type="entry name" value="RAN BINDING PROTEIN"/>
    <property type="match status" value="1"/>
</dbReference>
<feature type="compositionally biased region" description="Low complexity" evidence="3">
    <location>
        <begin position="334"/>
        <end position="356"/>
    </location>
</feature>
<dbReference type="InterPro" id="IPR011993">
    <property type="entry name" value="PH-like_dom_sf"/>
</dbReference>
<evidence type="ECO:0000313" key="5">
    <source>
        <dbReference type="EMBL" id="UYV64094.1"/>
    </source>
</evidence>
<feature type="region of interest" description="Disordered" evidence="3">
    <location>
        <begin position="1"/>
        <end position="20"/>
    </location>
</feature>
<dbReference type="InterPro" id="IPR045255">
    <property type="entry name" value="RanBP1-like"/>
</dbReference>
<dbReference type="PANTHER" id="PTHR23138:SF142">
    <property type="entry name" value="RAN-BINDING PROTEIN 3B-RELATED"/>
    <property type="match status" value="1"/>
</dbReference>
<gene>
    <name evidence="5" type="ORF">LAZ67_2006557</name>
</gene>
<feature type="compositionally biased region" description="Polar residues" evidence="3">
    <location>
        <begin position="310"/>
        <end position="325"/>
    </location>
</feature>
<accession>A0ABY6K5F0</accession>
<dbReference type="Proteomes" id="UP001235939">
    <property type="component" value="Chromosome 02"/>
</dbReference>
<feature type="compositionally biased region" description="Polar residues" evidence="3">
    <location>
        <begin position="56"/>
        <end position="78"/>
    </location>
</feature>
<sequence length="356" mass="37697">MVVIVGAESSSSVSSSAKFTLRPSLLSAQTEKLKNSTKQPADQASTSSDQPRDAVDSSTTHNGKVESSSLLSTSDNKCSSTEGAAPMFVFGQNLHERALIKETNEVPTFGSVVAPSELSTFQDAAAPKDSVDGNGLSSSKGGGGGGEAAAGEAAAPACEAESSKTLSEAAQEIQQARQQVKRKFDEVAVVTGEEEESNVLQINCKLYAVNKDTGMYQERGRGSLRLNDREVETSLTSRVVMRTQGSLRLILNTKVWAGMTVERPSTKTVRLTAIDTEGVRVFLVVATPKDAEQLFNALDWRVTTLKSQQDCTKQVSSTTPDNSSSKKLRPADPPGSSDSDFAADSSTNSASIESEN</sequence>
<dbReference type="SUPFAM" id="SSF50729">
    <property type="entry name" value="PH domain-like"/>
    <property type="match status" value="1"/>
</dbReference>
<comment type="subcellular location">
    <subcellularLocation>
        <location evidence="1">Nucleus</location>
    </subcellularLocation>
</comment>
<organism evidence="5 6">
    <name type="scientific">Cordylochernes scorpioides</name>
    <dbReference type="NCBI Taxonomy" id="51811"/>
    <lineage>
        <taxon>Eukaryota</taxon>
        <taxon>Metazoa</taxon>
        <taxon>Ecdysozoa</taxon>
        <taxon>Arthropoda</taxon>
        <taxon>Chelicerata</taxon>
        <taxon>Arachnida</taxon>
        <taxon>Pseudoscorpiones</taxon>
        <taxon>Cheliferoidea</taxon>
        <taxon>Chernetidae</taxon>
        <taxon>Cordylochernes</taxon>
    </lineage>
</organism>
<name>A0ABY6K5F0_9ARAC</name>
<evidence type="ECO:0000256" key="1">
    <source>
        <dbReference type="ARBA" id="ARBA00004123"/>
    </source>
</evidence>
<dbReference type="InterPro" id="IPR000156">
    <property type="entry name" value="Ran_bind_dom"/>
</dbReference>
<reference evidence="5 6" key="1">
    <citation type="submission" date="2022-01" db="EMBL/GenBank/DDBJ databases">
        <title>A chromosomal length assembly of Cordylochernes scorpioides.</title>
        <authorList>
            <person name="Zeh D."/>
            <person name="Zeh J."/>
        </authorList>
    </citation>
    <scope>NUCLEOTIDE SEQUENCE [LARGE SCALE GENOMIC DNA]</scope>
    <source>
        <strain evidence="5">IN4F17</strain>
        <tissue evidence="5">Whole Body</tissue>
    </source>
</reference>
<keyword evidence="2" id="KW-0539">Nucleus</keyword>